<evidence type="ECO:0000256" key="6">
    <source>
        <dbReference type="SAM" id="SignalP"/>
    </source>
</evidence>
<evidence type="ECO:0000256" key="4">
    <source>
        <dbReference type="ARBA" id="ARBA00022821"/>
    </source>
</evidence>
<dbReference type="Pfam" id="PF18052">
    <property type="entry name" value="Rx_N"/>
    <property type="match status" value="1"/>
</dbReference>
<keyword evidence="4" id="KW-0611">Plant defense</keyword>
<sequence length="1245" mass="141687">MAGALVGGAFLSAFLQVLFDRMATPKVLDLFRWQKLTKNLLRKLEIALQSMNTVLEDAEDKQLTMPSVRTWLDGLIDAVYDAEDIVDDIFTKALRHELDAEFQIAANKVRNHISLSLFVNKIEREIKELLERLEFLALQKDFIGLRAGVGGNLQERLPTTSLVEESGIFGRDDDKEAIVNLLLSGDSSGNEMSLIAIVGMGGIGKTTLAQLLYNDNRVKQHFNLDAWVCVSKEFDLHTITKTILEAMTSATCDINIKDLNRLQVTLKEKLTEKEILSFVCSVHSNILLVLDEVWNMNYCDWEVLRNPFKFVAQGSRVIVTTRDDSVASVIRANVAYYVKKLSEEDCWSIFAKHAFHDGNFDAHPELEALGRQIVKKCESLPLAAKAIRALLRSKLDADEWDKVLKSELWDLPMEETNILPALILSYKYLPSHLKRCFVYCSIFPKGYSFDKNELILLWMVEGFLQQPRIKTMEEIGDDYFMALVSRSLFQPYSGDKSRFVMHDLVSQETVYKTRHLSYFISKFDGLEKFKVFYKAKRYLRVLSLSYYVNINELPDSIGKIKTLHYVNISFTGIRRLPDSICKLCNLQTLNLSGCKDLVVLPRDMWKLINLRHLDITGTRIMEMPMQLGRLKCLQTLTKFVINKYNGSSIGELGKLINLRGTLSILELQIVKSHVDALNACLKDRKYIEELVLEWNPNGINISDDQRTVIDSLKPHTNLKSISINYYGGQNFPDWVGHNSFSNITSIRLYMCNNCCRLPSLGQLPSLRDLSIIGLDEGVTVGPEFYCIGSCSTKSFGALEFLRFENMLNWVIWFPFGVENEGGAFPYLKELYVDKCPKLLRASLPKVSALCELELIDCNEALIRELSIPLNGMQKLTVEGFFALKSLPEGITNFDSCLHDLRIWCCSSLMSLPEGYLPPTLKTLWISHCKSLELPMHLDYSSLEKLWLHGCDSLSSFPLNLFPKLYNITFWECNNLESLTVLEPHDHDLMTLRMGISDCPSFVSFPKGGLRAPNLTSFWVDNCKSLRSFPDKMHELLPSIQYLYIENCPEVVSFPEGGLPSSLISIYIRGCDKLVTSWMGWGLKKLHSLRLLEISGKSEDVDSFPATTLPYLYISKFQNLRSLDKKGLQHLTSLKQLWIYDCPKLKCMPEDGLPASLSILEKHSSVRTMIIAGESEDVKSFPEAELLPISLTSLRICGFPKMKYLDKKGIRHFTSLEELQIHDCPKLKCMPEDRLLASLSILKIKN</sequence>
<dbReference type="Pfam" id="PF25019">
    <property type="entry name" value="LRR_R13L1-DRL21"/>
    <property type="match status" value="1"/>
</dbReference>
<evidence type="ECO:0000259" key="8">
    <source>
        <dbReference type="Pfam" id="PF18052"/>
    </source>
</evidence>
<proteinExistence type="predicted"/>
<keyword evidence="2" id="KW-0677">Repeat</keyword>
<evidence type="ECO:0000259" key="9">
    <source>
        <dbReference type="Pfam" id="PF23559"/>
    </source>
</evidence>
<gene>
    <name evidence="11" type="ORF">I3842_13G005500</name>
</gene>
<feature type="domain" description="R13L1/DRL21-like LRR repeat region" evidence="10">
    <location>
        <begin position="649"/>
        <end position="773"/>
    </location>
</feature>
<dbReference type="InterPro" id="IPR056789">
    <property type="entry name" value="LRR_R13L1-DRL21"/>
</dbReference>
<dbReference type="Pfam" id="PF00931">
    <property type="entry name" value="NB-ARC"/>
    <property type="match status" value="1"/>
</dbReference>
<organism evidence="11 12">
    <name type="scientific">Carya illinoinensis</name>
    <name type="common">Pecan</name>
    <dbReference type="NCBI Taxonomy" id="32201"/>
    <lineage>
        <taxon>Eukaryota</taxon>
        <taxon>Viridiplantae</taxon>
        <taxon>Streptophyta</taxon>
        <taxon>Embryophyta</taxon>
        <taxon>Tracheophyta</taxon>
        <taxon>Spermatophyta</taxon>
        <taxon>Magnoliopsida</taxon>
        <taxon>eudicotyledons</taxon>
        <taxon>Gunneridae</taxon>
        <taxon>Pentapetalae</taxon>
        <taxon>rosids</taxon>
        <taxon>fabids</taxon>
        <taxon>Fagales</taxon>
        <taxon>Juglandaceae</taxon>
        <taxon>Carya</taxon>
    </lineage>
</organism>
<feature type="domain" description="Disease resistance N-terminal" evidence="8">
    <location>
        <begin position="10"/>
        <end position="100"/>
    </location>
</feature>
<dbReference type="Proteomes" id="UP000811246">
    <property type="component" value="Chromosome 13"/>
</dbReference>
<keyword evidence="1" id="KW-0433">Leucine-rich repeat</keyword>
<evidence type="ECO:0000256" key="3">
    <source>
        <dbReference type="ARBA" id="ARBA00022741"/>
    </source>
</evidence>
<dbReference type="GO" id="GO:0043531">
    <property type="term" value="F:ADP binding"/>
    <property type="evidence" value="ECO:0007669"/>
    <property type="project" value="InterPro"/>
</dbReference>
<reference evidence="11" key="1">
    <citation type="submission" date="2021-01" db="EMBL/GenBank/DDBJ databases">
        <authorList>
            <person name="Lovell J.T."/>
            <person name="Bentley N."/>
            <person name="Bhattarai G."/>
            <person name="Jenkins J.W."/>
            <person name="Sreedasyam A."/>
            <person name="Alarcon Y."/>
            <person name="Bock C."/>
            <person name="Boston L."/>
            <person name="Carlson J."/>
            <person name="Cervantes K."/>
            <person name="Clermont K."/>
            <person name="Krom N."/>
            <person name="Kubenka K."/>
            <person name="Mamidi S."/>
            <person name="Mattison C."/>
            <person name="Monteros M."/>
            <person name="Pisani C."/>
            <person name="Plott C."/>
            <person name="Rajasekar S."/>
            <person name="Rhein H.S."/>
            <person name="Rohla C."/>
            <person name="Song M."/>
            <person name="Hilaire R.S."/>
            <person name="Shu S."/>
            <person name="Wells L."/>
            <person name="Wang X."/>
            <person name="Webber J."/>
            <person name="Heerema R.J."/>
            <person name="Klein P."/>
            <person name="Conner P."/>
            <person name="Grauke L."/>
            <person name="Grimwood J."/>
            <person name="Schmutz J."/>
            <person name="Randall J.J."/>
        </authorList>
    </citation>
    <scope>NUCLEOTIDE SEQUENCE</scope>
    <source>
        <tissue evidence="11">Leaf</tissue>
    </source>
</reference>
<dbReference type="AlphaFoldDB" id="A0A922AIS3"/>
<feature type="domain" description="NB-ARC" evidence="7">
    <location>
        <begin position="172"/>
        <end position="356"/>
    </location>
</feature>
<evidence type="ECO:0000256" key="5">
    <source>
        <dbReference type="ARBA" id="ARBA00022840"/>
    </source>
</evidence>
<evidence type="ECO:0008006" key="13">
    <source>
        <dbReference type="Google" id="ProtNLM"/>
    </source>
</evidence>
<dbReference type="PANTHER" id="PTHR36766">
    <property type="entry name" value="PLANT BROAD-SPECTRUM MILDEW RESISTANCE PROTEIN RPW8"/>
    <property type="match status" value="1"/>
</dbReference>
<dbReference type="InterPro" id="IPR041118">
    <property type="entry name" value="Rx_N"/>
</dbReference>
<keyword evidence="5" id="KW-0067">ATP-binding</keyword>
<evidence type="ECO:0000259" key="10">
    <source>
        <dbReference type="Pfam" id="PF25019"/>
    </source>
</evidence>
<dbReference type="InterPro" id="IPR002182">
    <property type="entry name" value="NB-ARC"/>
</dbReference>
<evidence type="ECO:0000313" key="12">
    <source>
        <dbReference type="Proteomes" id="UP000811246"/>
    </source>
</evidence>
<dbReference type="InterPro" id="IPR058922">
    <property type="entry name" value="WHD_DRP"/>
</dbReference>
<keyword evidence="3" id="KW-0547">Nucleotide-binding</keyword>
<comment type="caution">
    <text evidence="11">The sequence shown here is derived from an EMBL/GenBank/DDBJ whole genome shotgun (WGS) entry which is preliminary data.</text>
</comment>
<accession>A0A922AIS3</accession>
<dbReference type="FunFam" id="1.10.10.10:FF:000322">
    <property type="entry name" value="Probable disease resistance protein At1g63360"/>
    <property type="match status" value="1"/>
</dbReference>
<protein>
    <recommendedName>
        <fullName evidence="13">Disease resistance RPP13-like protein 1</fullName>
    </recommendedName>
</protein>
<evidence type="ECO:0000259" key="7">
    <source>
        <dbReference type="Pfam" id="PF00931"/>
    </source>
</evidence>
<dbReference type="GO" id="GO:0006952">
    <property type="term" value="P:defense response"/>
    <property type="evidence" value="ECO:0007669"/>
    <property type="project" value="UniProtKB-KW"/>
</dbReference>
<keyword evidence="6" id="KW-0732">Signal</keyword>
<dbReference type="PANTHER" id="PTHR36766:SF40">
    <property type="entry name" value="DISEASE RESISTANCE PROTEIN RGA3"/>
    <property type="match status" value="1"/>
</dbReference>
<dbReference type="EMBL" id="CM031837">
    <property type="protein sequence ID" value="KAG6679716.1"/>
    <property type="molecule type" value="Genomic_DNA"/>
</dbReference>
<feature type="signal peptide" evidence="6">
    <location>
        <begin position="1"/>
        <end position="19"/>
    </location>
</feature>
<dbReference type="Pfam" id="PF23559">
    <property type="entry name" value="WHD_DRP"/>
    <property type="match status" value="1"/>
</dbReference>
<dbReference type="GO" id="GO:0005524">
    <property type="term" value="F:ATP binding"/>
    <property type="evidence" value="ECO:0007669"/>
    <property type="project" value="UniProtKB-KW"/>
</dbReference>
<evidence type="ECO:0000256" key="2">
    <source>
        <dbReference type="ARBA" id="ARBA00022737"/>
    </source>
</evidence>
<feature type="domain" description="Disease resistance protein winged helix" evidence="9">
    <location>
        <begin position="442"/>
        <end position="505"/>
    </location>
</feature>
<feature type="chain" id="PRO_5037043568" description="Disease resistance RPP13-like protein 1" evidence="6">
    <location>
        <begin position="20"/>
        <end position="1245"/>
    </location>
</feature>
<evidence type="ECO:0000256" key="1">
    <source>
        <dbReference type="ARBA" id="ARBA00022614"/>
    </source>
</evidence>
<evidence type="ECO:0000313" key="11">
    <source>
        <dbReference type="EMBL" id="KAG6679716.1"/>
    </source>
</evidence>
<name>A0A922AIS3_CARIL</name>